<gene>
    <name evidence="6" type="ORF">FHR97_003659</name>
</gene>
<sequence length="281" mass="31052">MLDSVFAQIGMVLGLAVLGGALAQLLRQPLIVPHADRVACHIEVLTGVTFIEVTRAVLRDDHDLLIKTAENPEWSRLLFGSDDMHLMRKCPCPVWLMKPENKPNYRCIVAAVDVDVHRTVPDEQALNDSILDIAFSLALSDFAELHLVHAWDAPEAGFVGIWANDPDTTERHIVEMEESRHQVGMDRLTFRLRERIGSEAYDYLSPRVHLPMGSARKQIPQLVEKLKADLVVMGTVARTGIPGFIIGNMAEAVLHQLQCSVLALKPPGFVSPVTLARAGPP</sequence>
<evidence type="ECO:0000256" key="2">
    <source>
        <dbReference type="ARBA" id="ARBA00008791"/>
    </source>
</evidence>
<dbReference type="PANTHER" id="PTHR47892">
    <property type="entry name" value="UNIVERSAL STRESS PROTEIN E"/>
    <property type="match status" value="1"/>
</dbReference>
<dbReference type="AlphaFoldDB" id="A0A7W5HMF7"/>
<organism evidence="6 7">
    <name type="scientific">Halomonas stenophila</name>
    <dbReference type="NCBI Taxonomy" id="795312"/>
    <lineage>
        <taxon>Bacteria</taxon>
        <taxon>Pseudomonadati</taxon>
        <taxon>Pseudomonadota</taxon>
        <taxon>Gammaproteobacteria</taxon>
        <taxon>Oceanospirillales</taxon>
        <taxon>Halomonadaceae</taxon>
        <taxon>Halomonas</taxon>
    </lineage>
</organism>
<keyword evidence="3" id="KW-0963">Cytoplasm</keyword>
<proteinExistence type="inferred from homology"/>
<dbReference type="PANTHER" id="PTHR47892:SF1">
    <property type="entry name" value="UNIVERSAL STRESS PROTEIN E"/>
    <property type="match status" value="1"/>
</dbReference>
<protein>
    <submittedName>
        <fullName evidence="6">Nucleotide-binding universal stress UspA family protein</fullName>
    </submittedName>
</protein>
<reference evidence="6 7" key="1">
    <citation type="submission" date="2020-08" db="EMBL/GenBank/DDBJ databases">
        <title>Genomic Encyclopedia of Type Strains, Phase III (KMG-III): the genomes of soil and plant-associated and newly described type strains.</title>
        <authorList>
            <person name="Whitman W."/>
        </authorList>
    </citation>
    <scope>NUCLEOTIDE SEQUENCE [LARGE SCALE GENOMIC DNA]</scope>
    <source>
        <strain evidence="6 7">CECT 7744</strain>
    </source>
</reference>
<comment type="subcellular location">
    <subcellularLocation>
        <location evidence="1">Cytoplasm</location>
    </subcellularLocation>
</comment>
<dbReference type="Pfam" id="PF00582">
    <property type="entry name" value="Usp"/>
    <property type="match status" value="1"/>
</dbReference>
<dbReference type="RefSeq" id="WP_183385210.1">
    <property type="nucleotide sequence ID" value="NZ_JACHXR010000015.1"/>
</dbReference>
<evidence type="ECO:0000256" key="4">
    <source>
        <dbReference type="ARBA" id="ARBA00037131"/>
    </source>
</evidence>
<dbReference type="PRINTS" id="PR01438">
    <property type="entry name" value="UNVRSLSTRESS"/>
</dbReference>
<comment type="caution">
    <text evidence="6">The sequence shown here is derived from an EMBL/GenBank/DDBJ whole genome shotgun (WGS) entry which is preliminary data.</text>
</comment>
<name>A0A7W5HMF7_9GAMM</name>
<dbReference type="SUPFAM" id="SSF52402">
    <property type="entry name" value="Adenine nucleotide alpha hydrolases-like"/>
    <property type="match status" value="2"/>
</dbReference>
<dbReference type="InterPro" id="IPR006016">
    <property type="entry name" value="UspA"/>
</dbReference>
<feature type="domain" description="UspA" evidence="5">
    <location>
        <begin position="128"/>
        <end position="265"/>
    </location>
</feature>
<dbReference type="InterPro" id="IPR006015">
    <property type="entry name" value="Universal_stress_UspA"/>
</dbReference>
<evidence type="ECO:0000313" key="6">
    <source>
        <dbReference type="EMBL" id="MBB3232781.1"/>
    </source>
</evidence>
<comment type="similarity">
    <text evidence="2">Belongs to the universal stress protein A family.</text>
</comment>
<dbReference type="Gene3D" id="3.40.50.12370">
    <property type="match status" value="1"/>
</dbReference>
<evidence type="ECO:0000256" key="1">
    <source>
        <dbReference type="ARBA" id="ARBA00004496"/>
    </source>
</evidence>
<dbReference type="EMBL" id="JACHXR010000015">
    <property type="protein sequence ID" value="MBB3232781.1"/>
    <property type="molecule type" value="Genomic_DNA"/>
</dbReference>
<dbReference type="GO" id="GO:0005737">
    <property type="term" value="C:cytoplasm"/>
    <property type="evidence" value="ECO:0007669"/>
    <property type="project" value="UniProtKB-SubCell"/>
</dbReference>
<evidence type="ECO:0000259" key="5">
    <source>
        <dbReference type="Pfam" id="PF00582"/>
    </source>
</evidence>
<comment type="function">
    <text evidence="4">Required for resistance to DNA-damaging agents.</text>
</comment>
<evidence type="ECO:0000256" key="3">
    <source>
        <dbReference type="ARBA" id="ARBA00022490"/>
    </source>
</evidence>
<dbReference type="Proteomes" id="UP000518892">
    <property type="component" value="Unassembled WGS sequence"/>
</dbReference>
<evidence type="ECO:0000313" key="7">
    <source>
        <dbReference type="Proteomes" id="UP000518892"/>
    </source>
</evidence>
<keyword evidence="7" id="KW-1185">Reference proteome</keyword>
<accession>A0A7W5HMF7</accession>